<feature type="domain" description="Non-haem dioxygenase N-terminal" evidence="3">
    <location>
        <begin position="53"/>
        <end position="86"/>
    </location>
</feature>
<evidence type="ECO:0000256" key="1">
    <source>
        <dbReference type="ARBA" id="ARBA00022723"/>
    </source>
</evidence>
<keyword evidence="1" id="KW-0479">Metal-binding</keyword>
<dbReference type="Pfam" id="PF14226">
    <property type="entry name" value="DIOX_N"/>
    <property type="match status" value="1"/>
</dbReference>
<protein>
    <recommendedName>
        <fullName evidence="3">Non-haem dioxygenase N-terminal domain-containing protein</fullName>
    </recommendedName>
</protein>
<dbReference type="OrthoDB" id="1063182at2759"/>
<name>A0A6D2L3I9_9BRAS</name>
<evidence type="ECO:0000313" key="5">
    <source>
        <dbReference type="Proteomes" id="UP000467841"/>
    </source>
</evidence>
<dbReference type="SUPFAM" id="SSF51197">
    <property type="entry name" value="Clavaminate synthase-like"/>
    <property type="match status" value="1"/>
</dbReference>
<gene>
    <name evidence="4" type="ORF">MERR_LOCUS47464</name>
</gene>
<accession>A0A6D2L3I9</accession>
<dbReference type="EMBL" id="CACVBM020001828">
    <property type="protein sequence ID" value="CAA7060228.1"/>
    <property type="molecule type" value="Genomic_DNA"/>
</dbReference>
<evidence type="ECO:0000256" key="2">
    <source>
        <dbReference type="ARBA" id="ARBA00023004"/>
    </source>
</evidence>
<dbReference type="InterPro" id="IPR027443">
    <property type="entry name" value="IPNS-like_sf"/>
</dbReference>
<sequence length="89" mass="10022">MEAKGAIKYSSIIVPCVQQMVKEKMITTVPPKYVRSDLDKSEMADDSGLNNKIPIIDMNRLCSSTSIDSEIDKLDFACREWGFFQASLK</sequence>
<dbReference type="AlphaFoldDB" id="A0A6D2L3I9"/>
<comment type="caution">
    <text evidence="4">The sequence shown here is derived from an EMBL/GenBank/DDBJ whole genome shotgun (WGS) entry which is preliminary data.</text>
</comment>
<reference evidence="4" key="1">
    <citation type="submission" date="2020-01" db="EMBL/GenBank/DDBJ databases">
        <authorList>
            <person name="Mishra B."/>
        </authorList>
    </citation>
    <scope>NUCLEOTIDE SEQUENCE [LARGE SCALE GENOMIC DNA]</scope>
</reference>
<organism evidence="4 5">
    <name type="scientific">Microthlaspi erraticum</name>
    <dbReference type="NCBI Taxonomy" id="1685480"/>
    <lineage>
        <taxon>Eukaryota</taxon>
        <taxon>Viridiplantae</taxon>
        <taxon>Streptophyta</taxon>
        <taxon>Embryophyta</taxon>
        <taxon>Tracheophyta</taxon>
        <taxon>Spermatophyta</taxon>
        <taxon>Magnoliopsida</taxon>
        <taxon>eudicotyledons</taxon>
        <taxon>Gunneridae</taxon>
        <taxon>Pentapetalae</taxon>
        <taxon>rosids</taxon>
        <taxon>malvids</taxon>
        <taxon>Brassicales</taxon>
        <taxon>Brassicaceae</taxon>
        <taxon>Coluteocarpeae</taxon>
        <taxon>Microthlaspi</taxon>
    </lineage>
</organism>
<dbReference type="Gene3D" id="2.60.120.330">
    <property type="entry name" value="B-lactam Antibiotic, Isopenicillin N Synthase, Chain"/>
    <property type="match status" value="1"/>
</dbReference>
<dbReference type="GO" id="GO:0046872">
    <property type="term" value="F:metal ion binding"/>
    <property type="evidence" value="ECO:0007669"/>
    <property type="project" value="UniProtKB-KW"/>
</dbReference>
<proteinExistence type="predicted"/>
<evidence type="ECO:0000259" key="3">
    <source>
        <dbReference type="Pfam" id="PF14226"/>
    </source>
</evidence>
<keyword evidence="2" id="KW-0408">Iron</keyword>
<dbReference type="InterPro" id="IPR026992">
    <property type="entry name" value="DIOX_N"/>
</dbReference>
<dbReference type="Proteomes" id="UP000467841">
    <property type="component" value="Unassembled WGS sequence"/>
</dbReference>
<evidence type="ECO:0000313" key="4">
    <source>
        <dbReference type="EMBL" id="CAA7060228.1"/>
    </source>
</evidence>
<keyword evidence="5" id="KW-1185">Reference proteome</keyword>